<dbReference type="Proteomes" id="UP001497482">
    <property type="component" value="Chromosome 13"/>
</dbReference>
<dbReference type="InterPro" id="IPR043136">
    <property type="entry name" value="B30.2/SPRY_sf"/>
</dbReference>
<dbReference type="GO" id="GO:0061630">
    <property type="term" value="F:ubiquitin protein ligase activity"/>
    <property type="evidence" value="ECO:0007669"/>
    <property type="project" value="TreeGrafter"/>
</dbReference>
<feature type="compositionally biased region" description="Low complexity" evidence="1">
    <location>
        <begin position="50"/>
        <end position="71"/>
    </location>
</feature>
<dbReference type="GO" id="GO:0014069">
    <property type="term" value="C:postsynaptic density"/>
    <property type="evidence" value="ECO:0007669"/>
    <property type="project" value="TreeGrafter"/>
</dbReference>
<name>A0AAV2JLP4_KNICA</name>
<evidence type="ECO:0000313" key="4">
    <source>
        <dbReference type="Proteomes" id="UP001497482"/>
    </source>
</evidence>
<dbReference type="PANTHER" id="PTHR12429:SF13">
    <property type="entry name" value="E3 UBIQUITIN-PROTEIN LIGASE NEURL1"/>
    <property type="match status" value="1"/>
</dbReference>
<feature type="region of interest" description="Disordered" evidence="1">
    <location>
        <begin position="1"/>
        <end position="81"/>
    </location>
</feature>
<feature type="domain" description="NHR" evidence="2">
    <location>
        <begin position="80"/>
        <end position="235"/>
    </location>
</feature>
<dbReference type="SMART" id="SM00588">
    <property type="entry name" value="NEUZ"/>
    <property type="match status" value="1"/>
</dbReference>
<gene>
    <name evidence="3" type="ORF">KC01_LOCUS8899</name>
</gene>
<dbReference type="PROSITE" id="PS51065">
    <property type="entry name" value="NHR"/>
    <property type="match status" value="1"/>
</dbReference>
<dbReference type="AlphaFoldDB" id="A0AAV2JLP4"/>
<dbReference type="InterPro" id="IPR037962">
    <property type="entry name" value="Neuralized"/>
</dbReference>
<dbReference type="GO" id="GO:0045746">
    <property type="term" value="P:negative regulation of Notch signaling pathway"/>
    <property type="evidence" value="ECO:0007669"/>
    <property type="project" value="TreeGrafter"/>
</dbReference>
<evidence type="ECO:0000313" key="3">
    <source>
        <dbReference type="EMBL" id="CAL1577566.1"/>
    </source>
</evidence>
<evidence type="ECO:0000256" key="1">
    <source>
        <dbReference type="SAM" id="MobiDB-lite"/>
    </source>
</evidence>
<dbReference type="Gene3D" id="2.60.120.920">
    <property type="match status" value="1"/>
</dbReference>
<organism evidence="3 4">
    <name type="scientific">Knipowitschia caucasica</name>
    <name type="common">Caucasian dwarf goby</name>
    <name type="synonym">Pomatoschistus caucasicus</name>
    <dbReference type="NCBI Taxonomy" id="637954"/>
    <lineage>
        <taxon>Eukaryota</taxon>
        <taxon>Metazoa</taxon>
        <taxon>Chordata</taxon>
        <taxon>Craniata</taxon>
        <taxon>Vertebrata</taxon>
        <taxon>Euteleostomi</taxon>
        <taxon>Actinopterygii</taxon>
        <taxon>Neopterygii</taxon>
        <taxon>Teleostei</taxon>
        <taxon>Neoteleostei</taxon>
        <taxon>Acanthomorphata</taxon>
        <taxon>Gobiaria</taxon>
        <taxon>Gobiiformes</taxon>
        <taxon>Gobioidei</taxon>
        <taxon>Gobiidae</taxon>
        <taxon>Gobiinae</taxon>
        <taxon>Knipowitschia</taxon>
    </lineage>
</organism>
<sequence>MVSVDRLRPRTYASHRASMQRSRTDPRLSVSLCDLRLQPQYDADSDDEPPASSSSSSCHIPQNSQNSQQSSLLPPHLDTDLHFHPTHGAHTVILDKHTVARLDHRGDQRTLVFTSRPMRSSETVYVKVTKAGGARRPGALSYGVTSCDPSSLRPSDLPCEPESMVDRKEFWAVSRVGGYLQAGDILGLSVSAAGEVLMSHNGQSAAMKLCVDNSRPLWMFYGLHGVSQLRILGGWYFIESGNVSD</sequence>
<keyword evidence="4" id="KW-1185">Reference proteome</keyword>
<dbReference type="EMBL" id="OZ035835">
    <property type="protein sequence ID" value="CAL1577566.1"/>
    <property type="molecule type" value="Genomic_DNA"/>
</dbReference>
<evidence type="ECO:0000259" key="2">
    <source>
        <dbReference type="PROSITE" id="PS51065"/>
    </source>
</evidence>
<reference evidence="3 4" key="1">
    <citation type="submission" date="2024-04" db="EMBL/GenBank/DDBJ databases">
        <authorList>
            <person name="Waldvogel A.-M."/>
            <person name="Schoenle A."/>
        </authorList>
    </citation>
    <scope>NUCLEOTIDE SEQUENCE [LARGE SCALE GENOMIC DNA]</scope>
</reference>
<dbReference type="GO" id="GO:0005886">
    <property type="term" value="C:plasma membrane"/>
    <property type="evidence" value="ECO:0007669"/>
    <property type="project" value="TreeGrafter"/>
</dbReference>
<dbReference type="InterPro" id="IPR006573">
    <property type="entry name" value="NHR_dom"/>
</dbReference>
<accession>A0AAV2JLP4</accession>
<proteinExistence type="predicted"/>
<protein>
    <recommendedName>
        <fullName evidence="2">NHR domain-containing protein</fullName>
    </recommendedName>
</protein>
<dbReference type="PANTHER" id="PTHR12429">
    <property type="entry name" value="NEURALIZED"/>
    <property type="match status" value="1"/>
</dbReference>
<dbReference type="Pfam" id="PF07177">
    <property type="entry name" value="Neuralized"/>
    <property type="match status" value="1"/>
</dbReference>
<dbReference type="FunFam" id="2.60.120.920:FF:000022">
    <property type="entry name" value="E3 ubiquitin-protein ligase NEURL1 isoform X2"/>
    <property type="match status" value="1"/>
</dbReference>